<dbReference type="PROSITE" id="PS01124">
    <property type="entry name" value="HTH_ARAC_FAMILY_2"/>
    <property type="match status" value="1"/>
</dbReference>
<organism evidence="6 7">
    <name type="scientific">Micromonospora humida</name>
    <dbReference type="NCBI Taxonomy" id="2809018"/>
    <lineage>
        <taxon>Bacteria</taxon>
        <taxon>Bacillati</taxon>
        <taxon>Actinomycetota</taxon>
        <taxon>Actinomycetes</taxon>
        <taxon>Micromonosporales</taxon>
        <taxon>Micromonosporaceae</taxon>
        <taxon>Micromonospora</taxon>
    </lineage>
</organism>
<evidence type="ECO:0000256" key="3">
    <source>
        <dbReference type="ARBA" id="ARBA00023163"/>
    </source>
</evidence>
<evidence type="ECO:0000256" key="1">
    <source>
        <dbReference type="ARBA" id="ARBA00023015"/>
    </source>
</evidence>
<reference evidence="6 7" key="1">
    <citation type="submission" date="2021-02" db="EMBL/GenBank/DDBJ databases">
        <authorList>
            <person name="Ra J.-S."/>
        </authorList>
    </citation>
    <scope>NUCLEOTIDE SEQUENCE [LARGE SCALE GENOMIC DNA]</scope>
    <source>
        <strain evidence="6 7">MMS20-R1-14</strain>
    </source>
</reference>
<dbReference type="InterPro" id="IPR050204">
    <property type="entry name" value="AraC_XylS_family_regulators"/>
</dbReference>
<evidence type="ECO:0000259" key="5">
    <source>
        <dbReference type="PROSITE" id="PS01124"/>
    </source>
</evidence>
<dbReference type="SMART" id="SM00342">
    <property type="entry name" value="HTH_ARAC"/>
    <property type="match status" value="1"/>
</dbReference>
<protein>
    <submittedName>
        <fullName evidence="6">AraC family transcriptional regulator</fullName>
    </submittedName>
</protein>
<feature type="domain" description="HTH araC/xylS-type" evidence="5">
    <location>
        <begin position="174"/>
        <end position="297"/>
    </location>
</feature>
<keyword evidence="7" id="KW-1185">Reference proteome</keyword>
<sequence>MLDEVCVGVPAARLGPVVGRYLGYREGVPVGAASGRGAPPPLVRHESAGAFVVLILGWGAPLDVLNPRSAAHSAYRVDSFVAGPYDGYCTTSTAGAGAGVQLMLTPLAARRVLGVPLGELANRAVAVDGLPDPWLDRLRARLAGAPDWPHRFALLDAALDARLADADPVDPHLGRAWELLAGSAGHIGIGALAGELGWSRRHLAARFRRELGLGPKTTARLLRFQRAYATLGRQDAVSAPPDPAGPADDRTRSADDWTGPADGWAELAARWGYYDQSHLIREFREFTGTTPAALGQPGSHSSNPG</sequence>
<keyword evidence="2" id="KW-0238">DNA-binding</keyword>
<dbReference type="PANTHER" id="PTHR46796:SF15">
    <property type="entry name" value="BLL1074 PROTEIN"/>
    <property type="match status" value="1"/>
</dbReference>
<dbReference type="SUPFAM" id="SSF46689">
    <property type="entry name" value="Homeodomain-like"/>
    <property type="match status" value="1"/>
</dbReference>
<evidence type="ECO:0000256" key="4">
    <source>
        <dbReference type="SAM" id="MobiDB-lite"/>
    </source>
</evidence>
<dbReference type="InterPro" id="IPR009057">
    <property type="entry name" value="Homeodomain-like_sf"/>
</dbReference>
<gene>
    <name evidence="6" type="ORF">JQX11_17625</name>
</gene>
<proteinExistence type="predicted"/>
<feature type="region of interest" description="Disordered" evidence="4">
    <location>
        <begin position="233"/>
        <end position="259"/>
    </location>
</feature>
<accession>A0ABS2IVQ8</accession>
<dbReference type="Proteomes" id="UP001518872">
    <property type="component" value="Unassembled WGS sequence"/>
</dbReference>
<dbReference type="InterPro" id="IPR018060">
    <property type="entry name" value="HTH_AraC"/>
</dbReference>
<name>A0ABS2IVQ8_9ACTN</name>
<dbReference type="EMBL" id="JAFEUC010000008">
    <property type="protein sequence ID" value="MBM7078144.1"/>
    <property type="molecule type" value="Genomic_DNA"/>
</dbReference>
<keyword evidence="3" id="KW-0804">Transcription</keyword>
<evidence type="ECO:0000256" key="2">
    <source>
        <dbReference type="ARBA" id="ARBA00023125"/>
    </source>
</evidence>
<comment type="caution">
    <text evidence="6">The sequence shown here is derived from an EMBL/GenBank/DDBJ whole genome shotgun (WGS) entry which is preliminary data.</text>
</comment>
<keyword evidence="1" id="KW-0805">Transcription regulation</keyword>
<dbReference type="PANTHER" id="PTHR46796">
    <property type="entry name" value="HTH-TYPE TRANSCRIPTIONAL ACTIVATOR RHAS-RELATED"/>
    <property type="match status" value="1"/>
</dbReference>
<evidence type="ECO:0000313" key="6">
    <source>
        <dbReference type="EMBL" id="MBM7078144.1"/>
    </source>
</evidence>
<dbReference type="Gene3D" id="1.10.10.60">
    <property type="entry name" value="Homeodomain-like"/>
    <property type="match status" value="1"/>
</dbReference>
<evidence type="ECO:0000313" key="7">
    <source>
        <dbReference type="Proteomes" id="UP001518872"/>
    </source>
</evidence>